<dbReference type="STRING" id="22663.A0A2I0L335"/>
<dbReference type="InterPro" id="IPR013087">
    <property type="entry name" value="Znf_C2H2_type"/>
</dbReference>
<dbReference type="Gene3D" id="3.30.160.60">
    <property type="entry name" value="Classic Zinc Finger"/>
    <property type="match status" value="2"/>
</dbReference>
<dbReference type="GO" id="GO:0005634">
    <property type="term" value="C:nucleus"/>
    <property type="evidence" value="ECO:0007669"/>
    <property type="project" value="UniProtKB-SubCell"/>
</dbReference>
<keyword evidence="8" id="KW-0539">Nucleus</keyword>
<evidence type="ECO:0000256" key="2">
    <source>
        <dbReference type="ARBA" id="ARBA00022723"/>
    </source>
</evidence>
<dbReference type="PROSITE" id="PS00028">
    <property type="entry name" value="ZINC_FINGER_C2H2_1"/>
    <property type="match status" value="2"/>
</dbReference>
<dbReference type="PANTHER" id="PTHR26374">
    <property type="entry name" value="ZINC FINGER PROTEIN ZAT5"/>
    <property type="match status" value="1"/>
</dbReference>
<evidence type="ECO:0000256" key="1">
    <source>
        <dbReference type="ARBA" id="ARBA00004123"/>
    </source>
</evidence>
<keyword evidence="6" id="KW-0805">Transcription regulation</keyword>
<dbReference type="OrthoDB" id="6077919at2759"/>
<keyword evidence="10" id="KW-1185">Reference proteome</keyword>
<protein>
    <submittedName>
        <fullName evidence="9">Uncharacterized protein</fullName>
    </submittedName>
</protein>
<evidence type="ECO:0000313" key="9">
    <source>
        <dbReference type="EMBL" id="PKI74556.1"/>
    </source>
</evidence>
<keyword evidence="4" id="KW-0863">Zinc-finger</keyword>
<evidence type="ECO:0000256" key="4">
    <source>
        <dbReference type="ARBA" id="ARBA00022771"/>
    </source>
</evidence>
<accession>A0A2I0L335</accession>
<dbReference type="Proteomes" id="UP000233551">
    <property type="component" value="Unassembled WGS sequence"/>
</dbReference>
<dbReference type="PROSITE" id="PS50157">
    <property type="entry name" value="ZINC_FINGER_C2H2_2"/>
    <property type="match status" value="2"/>
</dbReference>
<dbReference type="EMBL" id="PGOL01000196">
    <property type="protein sequence ID" value="PKI74556.1"/>
    <property type="molecule type" value="Genomic_DNA"/>
</dbReference>
<evidence type="ECO:0000256" key="3">
    <source>
        <dbReference type="ARBA" id="ARBA00022737"/>
    </source>
</evidence>
<evidence type="ECO:0000256" key="7">
    <source>
        <dbReference type="ARBA" id="ARBA00023163"/>
    </source>
</evidence>
<reference evidence="9 10" key="1">
    <citation type="submission" date="2017-11" db="EMBL/GenBank/DDBJ databases">
        <title>De-novo sequencing of pomegranate (Punica granatum L.) genome.</title>
        <authorList>
            <person name="Akparov Z."/>
            <person name="Amiraslanov A."/>
            <person name="Hajiyeva S."/>
            <person name="Abbasov M."/>
            <person name="Kaur K."/>
            <person name="Hamwieh A."/>
            <person name="Solovyev V."/>
            <person name="Salamov A."/>
            <person name="Braich B."/>
            <person name="Kosarev P."/>
            <person name="Mahmoud A."/>
            <person name="Hajiyev E."/>
            <person name="Babayeva S."/>
            <person name="Izzatullayeva V."/>
            <person name="Mammadov A."/>
            <person name="Mammadov A."/>
            <person name="Sharifova S."/>
            <person name="Ojaghi J."/>
            <person name="Eynullazada K."/>
            <person name="Bayramov B."/>
            <person name="Abdulazimova A."/>
            <person name="Shahmuradov I."/>
        </authorList>
    </citation>
    <scope>NUCLEOTIDE SEQUENCE [LARGE SCALE GENOMIC DNA]</scope>
    <source>
        <strain evidence="10">cv. AG2017</strain>
        <tissue evidence="9">Leaf</tissue>
    </source>
</reference>
<evidence type="ECO:0000256" key="8">
    <source>
        <dbReference type="ARBA" id="ARBA00023242"/>
    </source>
</evidence>
<proteinExistence type="predicted"/>
<comment type="caution">
    <text evidence="9">The sequence shown here is derived from an EMBL/GenBank/DDBJ whole genome shotgun (WGS) entry which is preliminary data.</text>
</comment>
<dbReference type="AlphaFoldDB" id="A0A2I0L335"/>
<dbReference type="SUPFAM" id="SSF57667">
    <property type="entry name" value="beta-beta-alpha zinc fingers"/>
    <property type="match status" value="2"/>
</dbReference>
<dbReference type="PANTHER" id="PTHR26374:SF378">
    <property type="entry name" value="C2H2-TYPE ZINC FINGER FAMILY PROTEIN"/>
    <property type="match status" value="1"/>
</dbReference>
<comment type="subcellular location">
    <subcellularLocation>
        <location evidence="1">Nucleus</location>
    </subcellularLocation>
</comment>
<name>A0A2I0L335_PUNGR</name>
<organism evidence="9 10">
    <name type="scientific">Punica granatum</name>
    <name type="common">Pomegranate</name>
    <dbReference type="NCBI Taxonomy" id="22663"/>
    <lineage>
        <taxon>Eukaryota</taxon>
        <taxon>Viridiplantae</taxon>
        <taxon>Streptophyta</taxon>
        <taxon>Embryophyta</taxon>
        <taxon>Tracheophyta</taxon>
        <taxon>Spermatophyta</taxon>
        <taxon>Magnoliopsida</taxon>
        <taxon>eudicotyledons</taxon>
        <taxon>Gunneridae</taxon>
        <taxon>Pentapetalae</taxon>
        <taxon>rosids</taxon>
        <taxon>malvids</taxon>
        <taxon>Myrtales</taxon>
        <taxon>Lythraceae</taxon>
        <taxon>Punica</taxon>
    </lineage>
</organism>
<evidence type="ECO:0000256" key="5">
    <source>
        <dbReference type="ARBA" id="ARBA00022833"/>
    </source>
</evidence>
<sequence length="315" mass="35211">MEAPEEVVMMVARPNGRIPLPKRKRTRRQRGQSPFTFQIASSPSEEKVSKADRFSPSYSSDVTRGDETNEEEDMAHCLILLARGQLGDHEKRRSLVEESLVEEDDEDEQEANHDHHHDKFSSKRFLATEEYVYQCKTCNKAFPSFQALGGHRASHKKARITPPSMIEHNKQPSPTSSMPSPISALEDDDVLSLQWVNTKNSHPNTGINIAKQLPKIHQCSICGAEFSSGQALGGHMRRHRTVISRPAPALALIPRIPESEEPLRLRSKAPSLQLDLNLPAPEDDDPEVGFPINSRGQQRGSSLVFSFPALVGCHY</sequence>
<keyword evidence="5" id="KW-0862">Zinc</keyword>
<dbReference type="InterPro" id="IPR036236">
    <property type="entry name" value="Znf_C2H2_sf"/>
</dbReference>
<evidence type="ECO:0000256" key="6">
    <source>
        <dbReference type="ARBA" id="ARBA00023015"/>
    </source>
</evidence>
<dbReference type="SMART" id="SM00355">
    <property type="entry name" value="ZnF_C2H2"/>
    <property type="match status" value="2"/>
</dbReference>
<gene>
    <name evidence="9" type="ORF">CRG98_004883</name>
</gene>
<dbReference type="GO" id="GO:0008270">
    <property type="term" value="F:zinc ion binding"/>
    <property type="evidence" value="ECO:0007669"/>
    <property type="project" value="UniProtKB-KW"/>
</dbReference>
<keyword evidence="3" id="KW-0677">Repeat</keyword>
<evidence type="ECO:0000313" key="10">
    <source>
        <dbReference type="Proteomes" id="UP000233551"/>
    </source>
</evidence>
<dbReference type="Pfam" id="PF13912">
    <property type="entry name" value="zf-C2H2_6"/>
    <property type="match status" value="2"/>
</dbReference>
<keyword evidence="7" id="KW-0804">Transcription</keyword>
<keyword evidence="2" id="KW-0479">Metal-binding</keyword>
<dbReference type="GeneID" id="116189643"/>